<organism evidence="1 2">
    <name type="scientific">Helianthus annuus</name>
    <name type="common">Common sunflower</name>
    <dbReference type="NCBI Taxonomy" id="4232"/>
    <lineage>
        <taxon>Eukaryota</taxon>
        <taxon>Viridiplantae</taxon>
        <taxon>Streptophyta</taxon>
        <taxon>Embryophyta</taxon>
        <taxon>Tracheophyta</taxon>
        <taxon>Spermatophyta</taxon>
        <taxon>Magnoliopsida</taxon>
        <taxon>eudicotyledons</taxon>
        <taxon>Gunneridae</taxon>
        <taxon>Pentapetalae</taxon>
        <taxon>asterids</taxon>
        <taxon>campanulids</taxon>
        <taxon>Asterales</taxon>
        <taxon>Asteraceae</taxon>
        <taxon>Asteroideae</taxon>
        <taxon>Heliantheae alliance</taxon>
        <taxon>Heliantheae</taxon>
        <taxon>Helianthus</taxon>
    </lineage>
</organism>
<gene>
    <name evidence="1" type="ORF">HanXRQr2_Chr14g0667191</name>
</gene>
<dbReference type="EMBL" id="MNCJ02000329">
    <property type="protein sequence ID" value="KAF5771134.1"/>
    <property type="molecule type" value="Genomic_DNA"/>
</dbReference>
<comment type="caution">
    <text evidence="1">The sequence shown here is derived from an EMBL/GenBank/DDBJ whole genome shotgun (WGS) entry which is preliminary data.</text>
</comment>
<dbReference type="Proteomes" id="UP000215914">
    <property type="component" value="Unassembled WGS sequence"/>
</dbReference>
<dbReference type="Gramene" id="mRNA:HanXRQr2_Chr14g0667191">
    <property type="protein sequence ID" value="CDS:HanXRQr2_Chr14g0667191.1"/>
    <property type="gene ID" value="HanXRQr2_Chr14g0667191"/>
</dbReference>
<evidence type="ECO:0000313" key="1">
    <source>
        <dbReference type="EMBL" id="KAF5771134.1"/>
    </source>
</evidence>
<dbReference type="AlphaFoldDB" id="A0A9K3EDN6"/>
<reference evidence="1" key="1">
    <citation type="journal article" date="2017" name="Nature">
        <title>The sunflower genome provides insights into oil metabolism, flowering and Asterid evolution.</title>
        <authorList>
            <person name="Badouin H."/>
            <person name="Gouzy J."/>
            <person name="Grassa C.J."/>
            <person name="Murat F."/>
            <person name="Staton S.E."/>
            <person name="Cottret L."/>
            <person name="Lelandais-Briere C."/>
            <person name="Owens G.L."/>
            <person name="Carrere S."/>
            <person name="Mayjonade B."/>
            <person name="Legrand L."/>
            <person name="Gill N."/>
            <person name="Kane N.C."/>
            <person name="Bowers J.E."/>
            <person name="Hubner S."/>
            <person name="Bellec A."/>
            <person name="Berard A."/>
            <person name="Berges H."/>
            <person name="Blanchet N."/>
            <person name="Boniface M.C."/>
            <person name="Brunel D."/>
            <person name="Catrice O."/>
            <person name="Chaidir N."/>
            <person name="Claudel C."/>
            <person name="Donnadieu C."/>
            <person name="Faraut T."/>
            <person name="Fievet G."/>
            <person name="Helmstetter N."/>
            <person name="King M."/>
            <person name="Knapp S.J."/>
            <person name="Lai Z."/>
            <person name="Le Paslier M.C."/>
            <person name="Lippi Y."/>
            <person name="Lorenzon L."/>
            <person name="Mandel J.R."/>
            <person name="Marage G."/>
            <person name="Marchand G."/>
            <person name="Marquand E."/>
            <person name="Bret-Mestries E."/>
            <person name="Morien E."/>
            <person name="Nambeesan S."/>
            <person name="Nguyen T."/>
            <person name="Pegot-Espagnet P."/>
            <person name="Pouilly N."/>
            <person name="Raftis F."/>
            <person name="Sallet E."/>
            <person name="Schiex T."/>
            <person name="Thomas J."/>
            <person name="Vandecasteele C."/>
            <person name="Vares D."/>
            <person name="Vear F."/>
            <person name="Vautrin S."/>
            <person name="Crespi M."/>
            <person name="Mangin B."/>
            <person name="Burke J.M."/>
            <person name="Salse J."/>
            <person name="Munos S."/>
            <person name="Vincourt P."/>
            <person name="Rieseberg L.H."/>
            <person name="Langlade N.B."/>
        </authorList>
    </citation>
    <scope>NUCLEOTIDE SEQUENCE</scope>
    <source>
        <tissue evidence="1">Leaves</tissue>
    </source>
</reference>
<reference evidence="1" key="2">
    <citation type="submission" date="2020-06" db="EMBL/GenBank/DDBJ databases">
        <title>Helianthus annuus Genome sequencing and assembly Release 2.</title>
        <authorList>
            <person name="Gouzy J."/>
            <person name="Langlade N."/>
            <person name="Munos S."/>
        </authorList>
    </citation>
    <scope>NUCLEOTIDE SEQUENCE</scope>
    <source>
        <tissue evidence="1">Leaves</tissue>
    </source>
</reference>
<accession>A0A9K3EDN6</accession>
<name>A0A9K3EDN6_HELAN</name>
<sequence length="70" mass="7705">MDGGIPPVRSLLDKAMTVISDLELKSFGIFPDRLLSFKLKSDSFGQLDMLAGISPVNKFLGRDNTCNRCN</sequence>
<evidence type="ECO:0000313" key="2">
    <source>
        <dbReference type="Proteomes" id="UP000215914"/>
    </source>
</evidence>
<keyword evidence="2" id="KW-1185">Reference proteome</keyword>
<protein>
    <submittedName>
        <fullName evidence="1">Uncharacterized protein</fullName>
    </submittedName>
</protein>
<proteinExistence type="predicted"/>